<keyword evidence="1" id="KW-1133">Transmembrane helix</keyword>
<feature type="transmembrane region" description="Helical" evidence="1">
    <location>
        <begin position="16"/>
        <end position="35"/>
    </location>
</feature>
<dbReference type="EMBL" id="BAABRO010000002">
    <property type="protein sequence ID" value="GAA5506079.1"/>
    <property type="molecule type" value="Genomic_DNA"/>
</dbReference>
<protein>
    <submittedName>
        <fullName evidence="2">Uncharacterized protein</fullName>
    </submittedName>
</protein>
<keyword evidence="1" id="KW-0812">Transmembrane</keyword>
<reference evidence="2 3" key="1">
    <citation type="submission" date="2024-02" db="EMBL/GenBank/DDBJ databases">
        <title>Rhodopirellula caenicola NBRC 110016.</title>
        <authorList>
            <person name="Ichikawa N."/>
            <person name="Katano-Makiyama Y."/>
            <person name="Hidaka K."/>
        </authorList>
    </citation>
    <scope>NUCLEOTIDE SEQUENCE [LARGE SCALE GENOMIC DNA]</scope>
    <source>
        <strain evidence="2 3">NBRC 110016</strain>
    </source>
</reference>
<gene>
    <name evidence="2" type="ORF">Rcae01_01529</name>
</gene>
<name>A0ABP9VLK0_9BACT</name>
<keyword evidence="3" id="KW-1185">Reference proteome</keyword>
<evidence type="ECO:0000313" key="2">
    <source>
        <dbReference type="EMBL" id="GAA5506079.1"/>
    </source>
</evidence>
<proteinExistence type="predicted"/>
<sequence>MVKFFFVNANPSSKPLAINVSAVLYLSFINGSLVGDTVRSCKYGHASAVMRQGSRLIVSASVAAKPDVCLLFVGRLIYPLVCL</sequence>
<dbReference type="Proteomes" id="UP001416858">
    <property type="component" value="Unassembled WGS sequence"/>
</dbReference>
<comment type="caution">
    <text evidence="2">The sequence shown here is derived from an EMBL/GenBank/DDBJ whole genome shotgun (WGS) entry which is preliminary data.</text>
</comment>
<evidence type="ECO:0000313" key="3">
    <source>
        <dbReference type="Proteomes" id="UP001416858"/>
    </source>
</evidence>
<accession>A0ABP9VLK0</accession>
<evidence type="ECO:0000256" key="1">
    <source>
        <dbReference type="SAM" id="Phobius"/>
    </source>
</evidence>
<organism evidence="2 3">
    <name type="scientific">Novipirellula caenicola</name>
    <dbReference type="NCBI Taxonomy" id="1536901"/>
    <lineage>
        <taxon>Bacteria</taxon>
        <taxon>Pseudomonadati</taxon>
        <taxon>Planctomycetota</taxon>
        <taxon>Planctomycetia</taxon>
        <taxon>Pirellulales</taxon>
        <taxon>Pirellulaceae</taxon>
        <taxon>Novipirellula</taxon>
    </lineage>
</organism>
<keyword evidence="1" id="KW-0472">Membrane</keyword>